<dbReference type="GO" id="GO:0015627">
    <property type="term" value="C:type II protein secretion system complex"/>
    <property type="evidence" value="ECO:0007669"/>
    <property type="project" value="TreeGrafter"/>
</dbReference>
<dbReference type="GO" id="GO:0015628">
    <property type="term" value="P:protein secretion by the type II secretion system"/>
    <property type="evidence" value="ECO:0007669"/>
    <property type="project" value="TreeGrafter"/>
</dbReference>
<dbReference type="SUPFAM" id="SSF81585">
    <property type="entry name" value="PsbU/PolX domain-like"/>
    <property type="match status" value="1"/>
</dbReference>
<dbReference type="PANTHER" id="PTHR21180:SF32">
    <property type="entry name" value="ENDONUCLEASE_EXONUCLEASE_PHOSPHATASE FAMILY DOMAIN-CONTAINING PROTEIN 1"/>
    <property type="match status" value="1"/>
</dbReference>
<dbReference type="GO" id="GO:0003677">
    <property type="term" value="F:DNA binding"/>
    <property type="evidence" value="ECO:0007669"/>
    <property type="project" value="InterPro"/>
</dbReference>
<feature type="transmembrane region" description="Helical" evidence="1">
    <location>
        <begin position="19"/>
        <end position="37"/>
    </location>
</feature>
<proteinExistence type="predicted"/>
<sequence length="215" mass="24103">MQGLIESLKPIWEKYKIEFFLISTALVISLISGIIFINNHAPTEETDILEPVKTDYVRENKIIVDLSGAVEKPDVYEISSGARLKDVLILAGDLSAEADRQFFARNFNLARRLNDQEKVYIPSSEEIENGTMNENNRTLIINQSQIAGVSTENAQNSKINVNSASMSELDSLPGIGKVTAQKIIQNRPYESTEDLLNKKIVGKSVFEKIKELIQF</sequence>
<dbReference type="Pfam" id="PF10531">
    <property type="entry name" value="SLBB"/>
    <property type="match status" value="1"/>
</dbReference>
<dbReference type="InterPro" id="IPR019554">
    <property type="entry name" value="Soluble_ligand-bd"/>
</dbReference>
<dbReference type="InterPro" id="IPR003583">
    <property type="entry name" value="Hlx-hairpin-Hlx_DNA-bd_motif"/>
</dbReference>
<accession>A0A1F7H495</accession>
<dbReference type="AlphaFoldDB" id="A0A1F7H495"/>
<evidence type="ECO:0000259" key="2">
    <source>
        <dbReference type="SMART" id="SM00278"/>
    </source>
</evidence>
<feature type="domain" description="Helix-hairpin-helix DNA-binding motif class 1" evidence="2">
    <location>
        <begin position="193"/>
        <end position="212"/>
    </location>
</feature>
<protein>
    <recommendedName>
        <fullName evidence="2">Helix-hairpin-helix DNA-binding motif class 1 domain-containing protein</fullName>
    </recommendedName>
</protein>
<name>A0A1F7H495_9BACT</name>
<evidence type="ECO:0000313" key="4">
    <source>
        <dbReference type="Proteomes" id="UP000177913"/>
    </source>
</evidence>
<dbReference type="Gene3D" id="3.10.560.10">
    <property type="entry name" value="Outer membrane lipoprotein wza domain like"/>
    <property type="match status" value="1"/>
</dbReference>
<dbReference type="PANTHER" id="PTHR21180">
    <property type="entry name" value="ENDONUCLEASE/EXONUCLEASE/PHOSPHATASE FAMILY DOMAIN-CONTAINING PROTEIN 1"/>
    <property type="match status" value="1"/>
</dbReference>
<keyword evidence="1" id="KW-1133">Transmembrane helix</keyword>
<gene>
    <name evidence="3" type="ORF">A3C25_00190</name>
</gene>
<keyword evidence="1" id="KW-0812">Transmembrane</keyword>
<keyword evidence="1" id="KW-0472">Membrane</keyword>
<evidence type="ECO:0000256" key="1">
    <source>
        <dbReference type="SAM" id="Phobius"/>
    </source>
</evidence>
<evidence type="ECO:0000313" key="3">
    <source>
        <dbReference type="EMBL" id="OGK25512.1"/>
    </source>
</evidence>
<dbReference type="InterPro" id="IPR051675">
    <property type="entry name" value="Endo/Exo/Phosphatase_dom_1"/>
</dbReference>
<organism evidence="3 4">
    <name type="scientific">Candidatus Roizmanbacteria bacterium RIFCSPHIGHO2_02_FULL_38_11</name>
    <dbReference type="NCBI Taxonomy" id="1802039"/>
    <lineage>
        <taxon>Bacteria</taxon>
        <taxon>Candidatus Roizmaniibacteriota</taxon>
    </lineage>
</organism>
<dbReference type="Pfam" id="PF12836">
    <property type="entry name" value="HHH_3"/>
    <property type="match status" value="1"/>
</dbReference>
<dbReference type="EMBL" id="MFZO01000007">
    <property type="protein sequence ID" value="OGK25512.1"/>
    <property type="molecule type" value="Genomic_DNA"/>
</dbReference>
<comment type="caution">
    <text evidence="3">The sequence shown here is derived from an EMBL/GenBank/DDBJ whole genome shotgun (WGS) entry which is preliminary data.</text>
</comment>
<dbReference type="SMART" id="SM00278">
    <property type="entry name" value="HhH1"/>
    <property type="match status" value="2"/>
</dbReference>
<dbReference type="Gene3D" id="1.10.150.320">
    <property type="entry name" value="Photosystem II 12 kDa extrinsic protein"/>
    <property type="match status" value="1"/>
</dbReference>
<dbReference type="Proteomes" id="UP000177913">
    <property type="component" value="Unassembled WGS sequence"/>
</dbReference>
<dbReference type="GO" id="GO:0006281">
    <property type="term" value="P:DNA repair"/>
    <property type="evidence" value="ECO:0007669"/>
    <property type="project" value="InterPro"/>
</dbReference>
<feature type="domain" description="Helix-hairpin-helix DNA-binding motif class 1" evidence="2">
    <location>
        <begin position="167"/>
        <end position="186"/>
    </location>
</feature>
<reference evidence="3 4" key="1">
    <citation type="journal article" date="2016" name="Nat. Commun.">
        <title>Thousands of microbial genomes shed light on interconnected biogeochemical processes in an aquifer system.</title>
        <authorList>
            <person name="Anantharaman K."/>
            <person name="Brown C.T."/>
            <person name="Hug L.A."/>
            <person name="Sharon I."/>
            <person name="Castelle C.J."/>
            <person name="Probst A.J."/>
            <person name="Thomas B.C."/>
            <person name="Singh A."/>
            <person name="Wilkins M.J."/>
            <person name="Karaoz U."/>
            <person name="Brodie E.L."/>
            <person name="Williams K.H."/>
            <person name="Hubbard S.S."/>
            <person name="Banfield J.F."/>
        </authorList>
    </citation>
    <scope>NUCLEOTIDE SEQUENCE [LARGE SCALE GENOMIC DNA]</scope>
</reference>